<dbReference type="EMBL" id="JBHSOF010000061">
    <property type="protein sequence ID" value="MFC5667580.1"/>
    <property type="molecule type" value="Genomic_DNA"/>
</dbReference>
<feature type="transmembrane region" description="Helical" evidence="2">
    <location>
        <begin position="447"/>
        <end position="466"/>
    </location>
</feature>
<gene>
    <name evidence="3" type="ORF">ACFP3U_32005</name>
</gene>
<evidence type="ECO:0000313" key="3">
    <source>
        <dbReference type="EMBL" id="MFC5667580.1"/>
    </source>
</evidence>
<dbReference type="RefSeq" id="WP_380229251.1">
    <property type="nucleotide sequence ID" value="NZ_JBHSOF010000061.1"/>
</dbReference>
<sequence>MATPVRTEGPGALAPDRPTGSVPAPRRAGGTGAVVPSGGPIARLGRVTRTAPGRLRLAGALLAVLTLVFGALTAVQVNSRAAAAQRVVRNSQPLSQSAAEINRSLADADATAATGFLLAGAEPRAVRERYEQDLRTASQLISESASRTPDSSPLRELLSKLNQQVPVYAGLVETARANNRQGYPLGGAYQRYASEQMRTVLLPAAAEFSASEDALLAADMAAARATPWAGYLLGLLALTGLVWVQLALFRRTNRVFNLGLLAATASVLAAVLWLTVTATGADTALARANREGGVPLRALNSARVDVLTARLAENLHYVARGSSGAYADLWSKTTEHLVTTNPGRETGTGTLVRAQSLAPAVAQAPLARALSDYQQWRERHTAATALENQGDYQAALDATVTAREADAAGTAEAAFAAADRELYDAAVLEEGEFRDFALGVDKDLRTAAVAIAALGLLAAAAALRGLGRRLAEYR</sequence>
<keyword evidence="2" id="KW-1133">Transmembrane helix</keyword>
<protein>
    <recommendedName>
        <fullName evidence="5">Secreted protein</fullName>
    </recommendedName>
</protein>
<accession>A0ABW0XCM4</accession>
<reference evidence="4" key="1">
    <citation type="journal article" date="2019" name="Int. J. Syst. Evol. Microbiol.">
        <title>The Global Catalogue of Microorganisms (GCM) 10K type strain sequencing project: providing services to taxonomists for standard genome sequencing and annotation.</title>
        <authorList>
            <consortium name="The Broad Institute Genomics Platform"/>
            <consortium name="The Broad Institute Genome Sequencing Center for Infectious Disease"/>
            <person name="Wu L."/>
            <person name="Ma J."/>
        </authorList>
    </citation>
    <scope>NUCLEOTIDE SEQUENCE [LARGE SCALE GENOMIC DNA]</scope>
    <source>
        <strain evidence="4">CGMCC 4.1437</strain>
    </source>
</reference>
<evidence type="ECO:0008006" key="5">
    <source>
        <dbReference type="Google" id="ProtNLM"/>
    </source>
</evidence>
<proteinExistence type="predicted"/>
<dbReference type="Proteomes" id="UP001595975">
    <property type="component" value="Unassembled WGS sequence"/>
</dbReference>
<keyword evidence="2" id="KW-0472">Membrane</keyword>
<keyword evidence="2" id="KW-0812">Transmembrane</keyword>
<comment type="caution">
    <text evidence="3">The sequence shown here is derived from an EMBL/GenBank/DDBJ whole genome shotgun (WGS) entry which is preliminary data.</text>
</comment>
<feature type="transmembrane region" description="Helical" evidence="2">
    <location>
        <begin position="255"/>
        <end position="276"/>
    </location>
</feature>
<evidence type="ECO:0000256" key="1">
    <source>
        <dbReference type="SAM" id="MobiDB-lite"/>
    </source>
</evidence>
<name>A0ABW0XCM4_9ACTN</name>
<feature type="transmembrane region" description="Helical" evidence="2">
    <location>
        <begin position="228"/>
        <end position="248"/>
    </location>
</feature>
<feature type="transmembrane region" description="Helical" evidence="2">
    <location>
        <begin position="55"/>
        <end position="75"/>
    </location>
</feature>
<organism evidence="3 4">
    <name type="scientific">Kitasatospora misakiensis</name>
    <dbReference type="NCBI Taxonomy" id="67330"/>
    <lineage>
        <taxon>Bacteria</taxon>
        <taxon>Bacillati</taxon>
        <taxon>Actinomycetota</taxon>
        <taxon>Actinomycetes</taxon>
        <taxon>Kitasatosporales</taxon>
        <taxon>Streptomycetaceae</taxon>
        <taxon>Kitasatospora</taxon>
    </lineage>
</organism>
<evidence type="ECO:0000313" key="4">
    <source>
        <dbReference type="Proteomes" id="UP001595975"/>
    </source>
</evidence>
<keyword evidence="4" id="KW-1185">Reference proteome</keyword>
<evidence type="ECO:0000256" key="2">
    <source>
        <dbReference type="SAM" id="Phobius"/>
    </source>
</evidence>
<feature type="region of interest" description="Disordered" evidence="1">
    <location>
        <begin position="1"/>
        <end position="33"/>
    </location>
</feature>